<reference evidence="2 3" key="1">
    <citation type="submission" date="2020-07" db="EMBL/GenBank/DDBJ databases">
        <title>Comparative genomics of pyrophilous fungi reveals a link between fire events and developmental genes.</title>
        <authorList>
            <consortium name="DOE Joint Genome Institute"/>
            <person name="Steindorff A.S."/>
            <person name="Carver A."/>
            <person name="Calhoun S."/>
            <person name="Stillman K."/>
            <person name="Liu H."/>
            <person name="Lipzen A."/>
            <person name="Pangilinan J."/>
            <person name="Labutti K."/>
            <person name="Bruns T.D."/>
            <person name="Grigoriev I.V."/>
        </authorList>
    </citation>
    <scope>NUCLEOTIDE SEQUENCE [LARGE SCALE GENOMIC DNA]</scope>
    <source>
        <strain evidence="2 3">CBS 144469</strain>
    </source>
</reference>
<evidence type="ECO:0000313" key="3">
    <source>
        <dbReference type="Proteomes" id="UP000521943"/>
    </source>
</evidence>
<feature type="compositionally biased region" description="Polar residues" evidence="1">
    <location>
        <begin position="127"/>
        <end position="137"/>
    </location>
</feature>
<accession>A0A8H6ME75</accession>
<comment type="caution">
    <text evidence="2">The sequence shown here is derived from an EMBL/GenBank/DDBJ whole genome shotgun (WGS) entry which is preliminary data.</text>
</comment>
<feature type="region of interest" description="Disordered" evidence="1">
    <location>
        <begin position="71"/>
        <end position="137"/>
    </location>
</feature>
<keyword evidence="3" id="KW-1185">Reference proteome</keyword>
<dbReference type="EMBL" id="JACGCI010000011">
    <property type="protein sequence ID" value="KAF6760742.1"/>
    <property type="molecule type" value="Genomic_DNA"/>
</dbReference>
<evidence type="ECO:0000313" key="2">
    <source>
        <dbReference type="EMBL" id="KAF6760742.1"/>
    </source>
</evidence>
<gene>
    <name evidence="2" type="ORF">DFP72DRAFT_843031</name>
</gene>
<name>A0A8H6ME75_9AGAR</name>
<dbReference type="Proteomes" id="UP000521943">
    <property type="component" value="Unassembled WGS sequence"/>
</dbReference>
<evidence type="ECO:0000256" key="1">
    <source>
        <dbReference type="SAM" id="MobiDB-lite"/>
    </source>
</evidence>
<proteinExistence type="predicted"/>
<dbReference type="AlphaFoldDB" id="A0A8H6ME75"/>
<organism evidence="2 3">
    <name type="scientific">Ephemerocybe angulata</name>
    <dbReference type="NCBI Taxonomy" id="980116"/>
    <lineage>
        <taxon>Eukaryota</taxon>
        <taxon>Fungi</taxon>
        <taxon>Dikarya</taxon>
        <taxon>Basidiomycota</taxon>
        <taxon>Agaricomycotina</taxon>
        <taxon>Agaricomycetes</taxon>
        <taxon>Agaricomycetidae</taxon>
        <taxon>Agaricales</taxon>
        <taxon>Agaricineae</taxon>
        <taxon>Psathyrellaceae</taxon>
        <taxon>Ephemerocybe</taxon>
    </lineage>
</organism>
<sequence>MSIPNKRKERRASKALLHPSLNETLSSLVGDLGWASRLAGIIIGVGQGQDVQLSVKGKGKGVKVKGWMEEEELEREGSLMAPEDGKGRRKIGGNGISNESTSDHTGGKRPLLTPSSKLVSKVPRPSRSLTGASGVRNNFGSQKKYIYGTGKRRTPGRYVKREGITRKSRDGQVSQYGSPHKRQGVRPIEWGRARIWFGWRGTTTELWRNRIEFEPPDLKTAQSGYLELELITCCNRCSSIDHLHSESLCPNPVGWRTRRVVWRDEIVAWVTIGRKATLESTIHEIVRYMNCFNDERLVLTLMGIDFSLSRVGDLDLSTLAEAGEDWGWGVRPPIEVIWVAEAGCCRRERLRA</sequence>
<protein>
    <submittedName>
        <fullName evidence="2">Uncharacterized protein</fullName>
    </submittedName>
</protein>